<evidence type="ECO:0008006" key="4">
    <source>
        <dbReference type="Google" id="ProtNLM"/>
    </source>
</evidence>
<reference evidence="2" key="1">
    <citation type="submission" date="2015-11" db="EMBL/GenBank/DDBJ databases">
        <title>De novo transcriptome assembly of four potential Pierce s Disease insect vectors from Arizona vineyards.</title>
        <authorList>
            <person name="Tassone E.E."/>
        </authorList>
    </citation>
    <scope>NUCLEOTIDE SEQUENCE</scope>
</reference>
<dbReference type="EMBL" id="GEBQ01019726">
    <property type="protein sequence ID" value="JAT20251.1"/>
    <property type="molecule type" value="Transcribed_RNA"/>
</dbReference>
<feature type="region of interest" description="Disordered" evidence="1">
    <location>
        <begin position="159"/>
        <end position="182"/>
    </location>
</feature>
<sequence length="182" mass="20949">MATLQYSSYRQTLQDCCNQWTVIEIINRHYRKQFLRKLLVEGKEKGVLANHKKLNLKDCPYMVAEAWSLVKAVILRCAWNKLKGMSTEEEKKKQTNEKKAQKKEREETEDEDDLSLEELRKILLCSEDSAEDVGERMVCDSSDPGFQILNDDELIESVSEESLKEEDDINVKVEADTGPSAS</sequence>
<evidence type="ECO:0000256" key="1">
    <source>
        <dbReference type="SAM" id="MobiDB-lite"/>
    </source>
</evidence>
<name>A0A1B6KPH3_9HEMI</name>
<evidence type="ECO:0000313" key="2">
    <source>
        <dbReference type="EMBL" id="JAT13349.1"/>
    </source>
</evidence>
<feature type="compositionally biased region" description="Acidic residues" evidence="1">
    <location>
        <begin position="159"/>
        <end position="168"/>
    </location>
</feature>
<evidence type="ECO:0000313" key="3">
    <source>
        <dbReference type="EMBL" id="JAT20251.1"/>
    </source>
</evidence>
<feature type="region of interest" description="Disordered" evidence="1">
    <location>
        <begin position="86"/>
        <end position="114"/>
    </location>
</feature>
<dbReference type="EMBL" id="GEBQ01026628">
    <property type="protein sequence ID" value="JAT13349.1"/>
    <property type="molecule type" value="Transcribed_RNA"/>
</dbReference>
<dbReference type="AlphaFoldDB" id="A0A1B6KPH3"/>
<organism evidence="2">
    <name type="scientific">Graphocephala atropunctata</name>
    <dbReference type="NCBI Taxonomy" id="36148"/>
    <lineage>
        <taxon>Eukaryota</taxon>
        <taxon>Metazoa</taxon>
        <taxon>Ecdysozoa</taxon>
        <taxon>Arthropoda</taxon>
        <taxon>Hexapoda</taxon>
        <taxon>Insecta</taxon>
        <taxon>Pterygota</taxon>
        <taxon>Neoptera</taxon>
        <taxon>Paraneoptera</taxon>
        <taxon>Hemiptera</taxon>
        <taxon>Auchenorrhyncha</taxon>
        <taxon>Membracoidea</taxon>
        <taxon>Cicadellidae</taxon>
        <taxon>Cicadellinae</taxon>
        <taxon>Cicadellini</taxon>
        <taxon>Graphocephala</taxon>
    </lineage>
</organism>
<feature type="compositionally biased region" description="Basic and acidic residues" evidence="1">
    <location>
        <begin position="86"/>
        <end position="106"/>
    </location>
</feature>
<gene>
    <name evidence="3" type="ORF">g.27247</name>
    <name evidence="2" type="ORF">g.27249</name>
</gene>
<protein>
    <recommendedName>
        <fullName evidence="4">DDE-1 domain-containing protein</fullName>
    </recommendedName>
</protein>
<proteinExistence type="predicted"/>
<accession>A0A1B6KPH3</accession>